<feature type="compositionally biased region" description="Basic and acidic residues" evidence="5">
    <location>
        <begin position="315"/>
        <end position="336"/>
    </location>
</feature>
<keyword evidence="2" id="KW-0156">Chromatin regulator</keyword>
<dbReference type="Proteomes" id="UP000291343">
    <property type="component" value="Unassembled WGS sequence"/>
</dbReference>
<evidence type="ECO:0000256" key="3">
    <source>
        <dbReference type="ARBA" id="ARBA00023125"/>
    </source>
</evidence>
<dbReference type="InParanoid" id="A0A482WII0"/>
<keyword evidence="4" id="KW-0539">Nucleus</keyword>
<keyword evidence="3" id="KW-0238">DNA-binding</keyword>
<dbReference type="GO" id="GO:0005634">
    <property type="term" value="C:nucleus"/>
    <property type="evidence" value="ECO:0007669"/>
    <property type="project" value="UniProtKB-SubCell"/>
</dbReference>
<feature type="compositionally biased region" description="Acidic residues" evidence="5">
    <location>
        <begin position="393"/>
        <end position="407"/>
    </location>
</feature>
<feature type="region of interest" description="Disordered" evidence="5">
    <location>
        <begin position="232"/>
        <end position="425"/>
    </location>
</feature>
<feature type="domain" description="DEK-C" evidence="6">
    <location>
        <begin position="422"/>
        <end position="478"/>
    </location>
</feature>
<feature type="compositionally biased region" description="Basic residues" evidence="5">
    <location>
        <begin position="337"/>
        <end position="348"/>
    </location>
</feature>
<evidence type="ECO:0000259" key="6">
    <source>
        <dbReference type="PROSITE" id="PS51998"/>
    </source>
</evidence>
<evidence type="ECO:0000313" key="7">
    <source>
        <dbReference type="EMBL" id="RZF33324.1"/>
    </source>
</evidence>
<evidence type="ECO:0000256" key="1">
    <source>
        <dbReference type="ARBA" id="ARBA00004123"/>
    </source>
</evidence>
<dbReference type="PANTHER" id="PTHR13468:SF1">
    <property type="entry name" value="PROTEIN DEK"/>
    <property type="match status" value="1"/>
</dbReference>
<proteinExistence type="predicted"/>
<dbReference type="GO" id="GO:0042393">
    <property type="term" value="F:histone binding"/>
    <property type="evidence" value="ECO:0007669"/>
    <property type="project" value="TreeGrafter"/>
</dbReference>
<organism evidence="7 8">
    <name type="scientific">Laodelphax striatellus</name>
    <name type="common">Small brown planthopper</name>
    <name type="synonym">Delphax striatella</name>
    <dbReference type="NCBI Taxonomy" id="195883"/>
    <lineage>
        <taxon>Eukaryota</taxon>
        <taxon>Metazoa</taxon>
        <taxon>Ecdysozoa</taxon>
        <taxon>Arthropoda</taxon>
        <taxon>Hexapoda</taxon>
        <taxon>Insecta</taxon>
        <taxon>Pterygota</taxon>
        <taxon>Neoptera</taxon>
        <taxon>Paraneoptera</taxon>
        <taxon>Hemiptera</taxon>
        <taxon>Auchenorrhyncha</taxon>
        <taxon>Fulgoroidea</taxon>
        <taxon>Delphacidae</taxon>
        <taxon>Criomorphinae</taxon>
        <taxon>Laodelphax</taxon>
    </lineage>
</organism>
<feature type="compositionally biased region" description="Acidic residues" evidence="5">
    <location>
        <begin position="276"/>
        <end position="302"/>
    </location>
</feature>
<evidence type="ECO:0000256" key="2">
    <source>
        <dbReference type="ARBA" id="ARBA00022853"/>
    </source>
</evidence>
<dbReference type="InterPro" id="IPR044198">
    <property type="entry name" value="DEK"/>
</dbReference>
<comment type="caution">
    <text evidence="7">The sequence shown here is derived from an EMBL/GenBank/DDBJ whole genome shotgun (WGS) entry which is preliminary data.</text>
</comment>
<feature type="compositionally biased region" description="Basic and acidic residues" evidence="5">
    <location>
        <begin position="53"/>
        <end position="76"/>
    </location>
</feature>
<dbReference type="GO" id="GO:0003677">
    <property type="term" value="F:DNA binding"/>
    <property type="evidence" value="ECO:0007669"/>
    <property type="project" value="UniProtKB-KW"/>
</dbReference>
<dbReference type="GO" id="GO:0006325">
    <property type="term" value="P:chromatin organization"/>
    <property type="evidence" value="ECO:0007669"/>
    <property type="project" value="UniProtKB-KW"/>
</dbReference>
<comment type="subcellular location">
    <subcellularLocation>
        <location evidence="1">Nucleus</location>
    </subcellularLocation>
</comment>
<reference evidence="7 8" key="1">
    <citation type="journal article" date="2017" name="Gigascience">
        <title>Genome sequence of the small brown planthopper, Laodelphax striatellus.</title>
        <authorList>
            <person name="Zhu J."/>
            <person name="Jiang F."/>
            <person name="Wang X."/>
            <person name="Yang P."/>
            <person name="Bao Y."/>
            <person name="Zhao W."/>
            <person name="Wang W."/>
            <person name="Lu H."/>
            <person name="Wang Q."/>
            <person name="Cui N."/>
            <person name="Li J."/>
            <person name="Chen X."/>
            <person name="Luo L."/>
            <person name="Yu J."/>
            <person name="Kang L."/>
            <person name="Cui F."/>
        </authorList>
    </citation>
    <scope>NUCLEOTIDE SEQUENCE [LARGE SCALE GENOMIC DNA]</scope>
    <source>
        <strain evidence="7">Lst14</strain>
    </source>
</reference>
<keyword evidence="8" id="KW-1185">Reference proteome</keyword>
<dbReference type="SMR" id="A0A482WII0"/>
<feature type="compositionally biased region" description="Basic and acidic residues" evidence="5">
    <location>
        <begin position="413"/>
        <end position="425"/>
    </location>
</feature>
<sequence length="478" mass="53484">MASKQSAKSNKMSDSESDGEQEIVEKKGVSKRKAAPAASSSKVTKKAANKRAAKVEPAQKKKEEPKQESDTEHESGSEESDGDQKVPLLDQPLELSGARDRKQVDRFNADLLKGGRRHYDIEIPAGKGTRLKDIPSISYELKKSGVDDLKTLHRIMYSRIGNVSNINQNILMFNGFSFDKNSIPYRRTHTALSKLNMNKLKSISQVLCLPKAGKQAHYIERILDFLLEPTDTGKAVRESRPERKGAHSKSYKEASADKEGGSGRGKKRGKTAEAKSEDDEHEDEDEDVEDVNNDGQEAAEEEPPAKKNKRGAANKKSEQEQDIENGKDEVEAEDKKSKKSHKAKQAKKRTADATDVEPAPVKETTNRKQNSANSKKTQEKLLVVAEEKGEKEDNGEEEEADKEEEPEQQPPNPEKKVKKDRPPTDDEIKAFVKTILDDANLEEITMKTVCKQVFEHFPDFDLSNKKEFIKVTVKSFIS</sequence>
<gene>
    <name evidence="7" type="ORF">LSTR_LSTR007669</name>
</gene>
<evidence type="ECO:0000313" key="8">
    <source>
        <dbReference type="Proteomes" id="UP000291343"/>
    </source>
</evidence>
<dbReference type="OrthoDB" id="6629644at2759"/>
<dbReference type="Gene3D" id="1.10.10.60">
    <property type="entry name" value="Homeodomain-like"/>
    <property type="match status" value="1"/>
</dbReference>
<dbReference type="AlphaFoldDB" id="A0A482WII0"/>
<accession>A0A482WII0</accession>
<dbReference type="PANTHER" id="PTHR13468">
    <property type="entry name" value="DEK PROTEIN"/>
    <property type="match status" value="1"/>
</dbReference>
<evidence type="ECO:0000256" key="4">
    <source>
        <dbReference type="ARBA" id="ARBA00023242"/>
    </source>
</evidence>
<dbReference type="GO" id="GO:2000779">
    <property type="term" value="P:regulation of double-strand break repair"/>
    <property type="evidence" value="ECO:0007669"/>
    <property type="project" value="TreeGrafter"/>
</dbReference>
<dbReference type="InterPro" id="IPR014876">
    <property type="entry name" value="DEK_C"/>
</dbReference>
<feature type="compositionally biased region" description="Basic residues" evidence="5">
    <location>
        <begin position="43"/>
        <end position="52"/>
    </location>
</feature>
<feature type="compositionally biased region" description="Polar residues" evidence="5">
    <location>
        <begin position="1"/>
        <end position="12"/>
    </location>
</feature>
<dbReference type="PROSITE" id="PS51998">
    <property type="entry name" value="DEK_C"/>
    <property type="match status" value="1"/>
</dbReference>
<protein>
    <recommendedName>
        <fullName evidence="6">DEK-C domain-containing protein</fullName>
    </recommendedName>
</protein>
<evidence type="ECO:0000256" key="5">
    <source>
        <dbReference type="SAM" id="MobiDB-lite"/>
    </source>
</evidence>
<dbReference type="EMBL" id="QKKF02034243">
    <property type="protein sequence ID" value="RZF33324.1"/>
    <property type="molecule type" value="Genomic_DNA"/>
</dbReference>
<dbReference type="STRING" id="195883.A0A482WII0"/>
<dbReference type="Pfam" id="PF08766">
    <property type="entry name" value="DEK_C"/>
    <property type="match status" value="1"/>
</dbReference>
<dbReference type="SUPFAM" id="SSF109715">
    <property type="entry name" value="DEK C-terminal domain"/>
    <property type="match status" value="1"/>
</dbReference>
<feature type="region of interest" description="Disordered" evidence="5">
    <location>
        <begin position="1"/>
        <end position="87"/>
    </location>
</feature>
<name>A0A482WII0_LAOST</name>
<feature type="compositionally biased region" description="Basic and acidic residues" evidence="5">
    <location>
        <begin position="234"/>
        <end position="261"/>
    </location>
</feature>